<sequence length="133" mass="15849">MRIHYFYKKDYRKGFYDLTIVAWLEEKTISRQGDARLSFKELERLDIFISKSPDFQAHRINHSFGKNSCIGHSAYTCKKLVEDMGKWGLKPIDRRNYERFRKVALALYYEQSLIDFSSFKGKQTYTIRTIIGD</sequence>
<dbReference type="AlphaFoldDB" id="A0A1Y4JJ38"/>
<organism evidence="1 2">
    <name type="scientific">Bacteroides clarus</name>
    <dbReference type="NCBI Taxonomy" id="626929"/>
    <lineage>
        <taxon>Bacteria</taxon>
        <taxon>Pseudomonadati</taxon>
        <taxon>Bacteroidota</taxon>
        <taxon>Bacteroidia</taxon>
        <taxon>Bacteroidales</taxon>
        <taxon>Bacteroidaceae</taxon>
        <taxon>Bacteroides</taxon>
    </lineage>
</organism>
<proteinExistence type="predicted"/>
<reference evidence="2" key="1">
    <citation type="submission" date="2017-04" db="EMBL/GenBank/DDBJ databases">
        <title>Function of individual gut microbiota members based on whole genome sequencing of pure cultures obtained from chicken caecum.</title>
        <authorList>
            <person name="Medvecky M."/>
            <person name="Cejkova D."/>
            <person name="Polansky O."/>
            <person name="Karasova D."/>
            <person name="Kubasova T."/>
            <person name="Cizek A."/>
            <person name="Rychlik I."/>
        </authorList>
    </citation>
    <scope>NUCLEOTIDE SEQUENCE [LARGE SCALE GENOMIC DNA]</scope>
    <source>
        <strain evidence="2">An189</strain>
    </source>
</reference>
<dbReference type="Proteomes" id="UP000196587">
    <property type="component" value="Unassembled WGS sequence"/>
</dbReference>
<dbReference type="EMBL" id="NFKE01000012">
    <property type="protein sequence ID" value="OUP32528.1"/>
    <property type="molecule type" value="Genomic_DNA"/>
</dbReference>
<evidence type="ECO:0000313" key="2">
    <source>
        <dbReference type="Proteomes" id="UP000196587"/>
    </source>
</evidence>
<protein>
    <submittedName>
        <fullName evidence="1">Uncharacterized protein</fullName>
    </submittedName>
</protein>
<accession>A0A1Y4JJ38</accession>
<name>A0A1Y4JJ38_9BACE</name>
<gene>
    <name evidence="1" type="ORF">B5F24_14440</name>
</gene>
<comment type="caution">
    <text evidence="1">The sequence shown here is derived from an EMBL/GenBank/DDBJ whole genome shotgun (WGS) entry which is preliminary data.</text>
</comment>
<evidence type="ECO:0000313" key="1">
    <source>
        <dbReference type="EMBL" id="OUP32528.1"/>
    </source>
</evidence>
<dbReference type="RefSeq" id="WP_087413325.1">
    <property type="nucleotide sequence ID" value="NZ_NFKE01000012.1"/>
</dbReference>